<dbReference type="Pfam" id="PF03358">
    <property type="entry name" value="FMN_red"/>
    <property type="match status" value="1"/>
</dbReference>
<dbReference type="RefSeq" id="WP_377466692.1">
    <property type="nucleotide sequence ID" value="NZ_JBHUOP010000003.1"/>
</dbReference>
<feature type="domain" description="NADPH-dependent FMN reductase-like" evidence="1">
    <location>
        <begin position="3"/>
        <end position="146"/>
    </location>
</feature>
<dbReference type="SUPFAM" id="SSF52218">
    <property type="entry name" value="Flavoproteins"/>
    <property type="match status" value="1"/>
</dbReference>
<proteinExistence type="predicted"/>
<dbReference type="GO" id="GO:0016491">
    <property type="term" value="F:oxidoreductase activity"/>
    <property type="evidence" value="ECO:0007669"/>
    <property type="project" value="UniProtKB-KW"/>
</dbReference>
<dbReference type="PANTHER" id="PTHR30543">
    <property type="entry name" value="CHROMATE REDUCTASE"/>
    <property type="match status" value="1"/>
</dbReference>
<gene>
    <name evidence="2" type="ORF">ACFSYH_09465</name>
</gene>
<dbReference type="EMBL" id="JBHUOP010000003">
    <property type="protein sequence ID" value="MFD2840798.1"/>
    <property type="molecule type" value="Genomic_DNA"/>
</dbReference>
<dbReference type="InterPro" id="IPR029039">
    <property type="entry name" value="Flavoprotein-like_sf"/>
</dbReference>
<evidence type="ECO:0000313" key="2">
    <source>
        <dbReference type="EMBL" id="MFD2840798.1"/>
    </source>
</evidence>
<dbReference type="PANTHER" id="PTHR30543:SF21">
    <property type="entry name" value="NAD(P)H-DEPENDENT FMN REDUCTASE LOT6"/>
    <property type="match status" value="1"/>
</dbReference>
<comment type="caution">
    <text evidence="2">The sequence shown here is derived from an EMBL/GenBank/DDBJ whole genome shotgun (WGS) entry which is preliminary data.</text>
</comment>
<evidence type="ECO:0000313" key="3">
    <source>
        <dbReference type="Proteomes" id="UP001597391"/>
    </source>
</evidence>
<reference evidence="3" key="1">
    <citation type="journal article" date="2019" name="Int. J. Syst. Evol. Microbiol.">
        <title>The Global Catalogue of Microorganisms (GCM) 10K type strain sequencing project: providing services to taxonomists for standard genome sequencing and annotation.</title>
        <authorList>
            <consortium name="The Broad Institute Genomics Platform"/>
            <consortium name="The Broad Institute Genome Sequencing Center for Infectious Disease"/>
            <person name="Wu L."/>
            <person name="Ma J."/>
        </authorList>
    </citation>
    <scope>NUCLEOTIDE SEQUENCE [LARGE SCALE GENOMIC DNA]</scope>
    <source>
        <strain evidence="3">KCTC 33576</strain>
    </source>
</reference>
<dbReference type="Gene3D" id="3.40.50.360">
    <property type="match status" value="1"/>
</dbReference>
<dbReference type="InterPro" id="IPR050712">
    <property type="entry name" value="NAD(P)H-dep_reductase"/>
</dbReference>
<name>A0ABW5XFZ0_9MICO</name>
<keyword evidence="3" id="KW-1185">Reference proteome</keyword>
<protein>
    <submittedName>
        <fullName evidence="2">NADPH-dependent FMN reductase</fullName>
        <ecNumber evidence="2">1.-.-.-</ecNumber>
    </submittedName>
</protein>
<dbReference type="Proteomes" id="UP001597391">
    <property type="component" value="Unassembled WGS sequence"/>
</dbReference>
<evidence type="ECO:0000259" key="1">
    <source>
        <dbReference type="Pfam" id="PF03358"/>
    </source>
</evidence>
<sequence length="178" mass="18868">MARIGYIVGSISSTSINRSVFEALKLNSPEGVELTEIPIAELPVYSPDFDANYPQTARDFKAEIEAADAVIVSTPQYNDSFSGAVKNAVDWSSRPWGQHSFSGKPTAVATASIAPHGGSKAGGFLAAVLEFGQAKVLETQLNVHVAEDTFDESGNFASVERRAEARDFLTAIASNAGN</sequence>
<accession>A0ABW5XFZ0</accession>
<dbReference type="InterPro" id="IPR005025">
    <property type="entry name" value="FMN_Rdtase-like_dom"/>
</dbReference>
<organism evidence="2 3">
    <name type="scientific">Populibacterium corticicola</name>
    <dbReference type="NCBI Taxonomy" id="1812826"/>
    <lineage>
        <taxon>Bacteria</taxon>
        <taxon>Bacillati</taxon>
        <taxon>Actinomycetota</taxon>
        <taxon>Actinomycetes</taxon>
        <taxon>Micrococcales</taxon>
        <taxon>Jonesiaceae</taxon>
        <taxon>Populibacterium</taxon>
    </lineage>
</organism>
<dbReference type="EC" id="1.-.-.-" evidence="2"/>
<keyword evidence="2" id="KW-0560">Oxidoreductase</keyword>